<dbReference type="CDD" id="cd02227">
    <property type="entry name" value="cupin_TM1112-like"/>
    <property type="match status" value="1"/>
</dbReference>
<evidence type="ECO:0000313" key="2">
    <source>
        <dbReference type="EMBL" id="PRH87987.1"/>
    </source>
</evidence>
<dbReference type="PANTHER" id="PTHR40943">
    <property type="entry name" value="CYTOPLASMIC PROTEIN-RELATED"/>
    <property type="match status" value="1"/>
</dbReference>
<keyword evidence="3" id="KW-1185">Reference proteome</keyword>
<dbReference type="Pfam" id="PF05899">
    <property type="entry name" value="Cupin_3"/>
    <property type="match status" value="1"/>
</dbReference>
<reference evidence="2 3" key="1">
    <citation type="submission" date="2018-02" db="EMBL/GenBank/DDBJ databases">
        <title>Whole genome sequencing of endophytic bacterium.</title>
        <authorList>
            <person name="Eedara R."/>
            <person name="Podile A.R."/>
        </authorList>
    </citation>
    <scope>NUCLEOTIDE SEQUENCE [LARGE SCALE GENOMIC DNA]</scope>
    <source>
        <strain evidence="2 3">RP1T</strain>
    </source>
</reference>
<gene>
    <name evidence="2" type="ORF">C5L14_08780</name>
</gene>
<accession>A0A2S9QF60</accession>
<feature type="domain" description="(S)-ureidoglycine aminohydrolase cupin" evidence="1">
    <location>
        <begin position="40"/>
        <end position="112"/>
    </location>
</feature>
<protein>
    <submittedName>
        <fullName evidence="2">Cupin</fullName>
    </submittedName>
</protein>
<dbReference type="Gene3D" id="2.60.120.10">
    <property type="entry name" value="Jelly Rolls"/>
    <property type="match status" value="1"/>
</dbReference>
<evidence type="ECO:0000313" key="3">
    <source>
        <dbReference type="Proteomes" id="UP000237682"/>
    </source>
</evidence>
<proteinExistence type="predicted"/>
<dbReference type="RefSeq" id="WP_105861655.1">
    <property type="nucleotide sequence ID" value="NZ_PUEJ01000003.1"/>
</dbReference>
<organism evidence="2 3">
    <name type="scientific">Labrys okinawensis</name>
    <dbReference type="NCBI Taxonomy" id="346911"/>
    <lineage>
        <taxon>Bacteria</taxon>
        <taxon>Pseudomonadati</taxon>
        <taxon>Pseudomonadota</taxon>
        <taxon>Alphaproteobacteria</taxon>
        <taxon>Hyphomicrobiales</taxon>
        <taxon>Xanthobacteraceae</taxon>
        <taxon>Labrys</taxon>
    </lineage>
</organism>
<sequence length="116" mass="12824">MALWLKFAGTGEGEAEAGAPKPERLEAGNPAFRTWNSYESADGKTFCGIWEATPGRWRVVYEEWESCTLLEGRSIVTPDGGVPVELRPGDTMILEPGFAGSWEVVETTRKSYVIRL</sequence>
<dbReference type="InterPro" id="IPR011051">
    <property type="entry name" value="RmlC_Cupin_sf"/>
</dbReference>
<dbReference type="Proteomes" id="UP000237682">
    <property type="component" value="Unassembled WGS sequence"/>
</dbReference>
<dbReference type="InterPro" id="IPR014710">
    <property type="entry name" value="RmlC-like_jellyroll"/>
</dbReference>
<dbReference type="SUPFAM" id="SSF51182">
    <property type="entry name" value="RmlC-like cupins"/>
    <property type="match status" value="1"/>
</dbReference>
<dbReference type="EMBL" id="PUEJ01000003">
    <property type="protein sequence ID" value="PRH87987.1"/>
    <property type="molecule type" value="Genomic_DNA"/>
</dbReference>
<dbReference type="InterPro" id="IPR008579">
    <property type="entry name" value="UGlyAH_Cupin_dom"/>
</dbReference>
<dbReference type="AlphaFoldDB" id="A0A2S9QF60"/>
<comment type="caution">
    <text evidence="2">The sequence shown here is derived from an EMBL/GenBank/DDBJ whole genome shotgun (WGS) entry which is preliminary data.</text>
</comment>
<dbReference type="PANTHER" id="PTHR40943:SF1">
    <property type="entry name" value="CYTOPLASMIC PROTEIN"/>
    <property type="match status" value="1"/>
</dbReference>
<evidence type="ECO:0000259" key="1">
    <source>
        <dbReference type="Pfam" id="PF05899"/>
    </source>
</evidence>
<dbReference type="OrthoDB" id="9799053at2"/>
<name>A0A2S9QF60_9HYPH</name>